<dbReference type="AlphaFoldDB" id="A0A0V0GU48"/>
<name>A0A0V0GU48_SOLCH</name>
<evidence type="ECO:0000313" key="2">
    <source>
        <dbReference type="EMBL" id="JAP10683.1"/>
    </source>
</evidence>
<reference evidence="2" key="1">
    <citation type="submission" date="2015-12" db="EMBL/GenBank/DDBJ databases">
        <title>Gene expression during late stages of embryo sac development: a critical building block for successful pollen-pistil interactions.</title>
        <authorList>
            <person name="Liu Y."/>
            <person name="Joly V."/>
            <person name="Sabar M."/>
            <person name="Matton D.P."/>
        </authorList>
    </citation>
    <scope>NUCLEOTIDE SEQUENCE</scope>
</reference>
<proteinExistence type="predicted"/>
<accession>A0A0V0GU48</accession>
<feature type="region of interest" description="Disordered" evidence="1">
    <location>
        <begin position="1"/>
        <end position="27"/>
    </location>
</feature>
<dbReference type="EMBL" id="GEDG01032680">
    <property type="protein sequence ID" value="JAP10683.1"/>
    <property type="molecule type" value="Transcribed_RNA"/>
</dbReference>
<organism evidence="2">
    <name type="scientific">Solanum chacoense</name>
    <name type="common">Chaco potato</name>
    <dbReference type="NCBI Taxonomy" id="4108"/>
    <lineage>
        <taxon>Eukaryota</taxon>
        <taxon>Viridiplantae</taxon>
        <taxon>Streptophyta</taxon>
        <taxon>Embryophyta</taxon>
        <taxon>Tracheophyta</taxon>
        <taxon>Spermatophyta</taxon>
        <taxon>Magnoliopsida</taxon>
        <taxon>eudicotyledons</taxon>
        <taxon>Gunneridae</taxon>
        <taxon>Pentapetalae</taxon>
        <taxon>asterids</taxon>
        <taxon>lamiids</taxon>
        <taxon>Solanales</taxon>
        <taxon>Solanaceae</taxon>
        <taxon>Solanoideae</taxon>
        <taxon>Solaneae</taxon>
        <taxon>Solanum</taxon>
    </lineage>
</organism>
<evidence type="ECO:0000256" key="1">
    <source>
        <dbReference type="SAM" id="MobiDB-lite"/>
    </source>
</evidence>
<sequence>MTRQNSKKERITKNNTNNEERPKTPQDKWIRQIPKKVRVIQVKLLLLTTLVLNLLNQISPIVQVQ</sequence>
<protein>
    <submittedName>
        <fullName evidence="2">Putative ovule protein</fullName>
    </submittedName>
</protein>